<reference evidence="3 4" key="1">
    <citation type="journal article" date="2016" name="G3 (Bethesda)">
        <title>First Draft Assembly and Annotation of the Genome of a California Endemic Oak Quercus lobata Nee (Fagaceae).</title>
        <authorList>
            <person name="Sork V.L."/>
            <person name="Fitz-Gibbon S.T."/>
            <person name="Puiu D."/>
            <person name="Crepeau M."/>
            <person name="Gugger P.F."/>
            <person name="Sherman R."/>
            <person name="Stevens K."/>
            <person name="Langley C.H."/>
            <person name="Pellegrini M."/>
            <person name="Salzberg S.L."/>
        </authorList>
    </citation>
    <scope>NUCLEOTIDE SEQUENCE [LARGE SCALE GENOMIC DNA]</scope>
    <source>
        <strain evidence="3 4">cv. SW786</strain>
    </source>
</reference>
<keyword evidence="2" id="KW-1133">Transmembrane helix</keyword>
<dbReference type="PANTHER" id="PTHR31871">
    <property type="entry name" value="OS02G0137100 PROTEIN"/>
    <property type="match status" value="1"/>
</dbReference>
<dbReference type="EMBL" id="LRBV02000007">
    <property type="status" value="NOT_ANNOTATED_CDS"/>
    <property type="molecule type" value="Genomic_DNA"/>
</dbReference>
<dbReference type="FunCoup" id="A0A7N2M3K0">
    <property type="interactions" value="1492"/>
</dbReference>
<feature type="coiled-coil region" evidence="1">
    <location>
        <begin position="438"/>
        <end position="471"/>
    </location>
</feature>
<dbReference type="Pfam" id="PF09713">
    <property type="entry name" value="A_thal_3526"/>
    <property type="match status" value="1"/>
</dbReference>
<name>A0A7N2M3K0_QUELO</name>
<dbReference type="Proteomes" id="UP000594261">
    <property type="component" value="Chromosome 7"/>
</dbReference>
<reference evidence="3" key="2">
    <citation type="submission" date="2021-01" db="UniProtKB">
        <authorList>
            <consortium name="EnsemblPlants"/>
        </authorList>
    </citation>
    <scope>IDENTIFICATION</scope>
</reference>
<keyword evidence="2" id="KW-0472">Membrane</keyword>
<proteinExistence type="predicted"/>
<dbReference type="NCBIfam" id="TIGR01589">
    <property type="entry name" value="A_thal_3526"/>
    <property type="match status" value="1"/>
</dbReference>
<dbReference type="InParanoid" id="A0A7N2M3K0"/>
<organism evidence="3 4">
    <name type="scientific">Quercus lobata</name>
    <name type="common">Valley oak</name>
    <dbReference type="NCBI Taxonomy" id="97700"/>
    <lineage>
        <taxon>Eukaryota</taxon>
        <taxon>Viridiplantae</taxon>
        <taxon>Streptophyta</taxon>
        <taxon>Embryophyta</taxon>
        <taxon>Tracheophyta</taxon>
        <taxon>Spermatophyta</taxon>
        <taxon>Magnoliopsida</taxon>
        <taxon>eudicotyledons</taxon>
        <taxon>Gunneridae</taxon>
        <taxon>Pentapetalae</taxon>
        <taxon>rosids</taxon>
        <taxon>fabids</taxon>
        <taxon>Fagales</taxon>
        <taxon>Fagaceae</taxon>
        <taxon>Quercus</taxon>
    </lineage>
</organism>
<keyword evidence="1" id="KW-0175">Coiled coil</keyword>
<feature type="transmembrane region" description="Helical" evidence="2">
    <location>
        <begin position="489"/>
        <end position="510"/>
    </location>
</feature>
<sequence length="521" mass="58577">MSSGSIRRVSCQDIQVVENLIEQCLQLYMSQKEVVETLLDQAKIEPGFTELVWQKLEEENQEFFRAYYLRLMVKQQINEFNRLLDLQVQLMCQMQPSGVASLPTCNGSHISSSHMSLTTSHCLTVISLALLHYSGVDHEQIACTVENAALACEPIYLIIGTLVKFRPPFPMYFFPNGEHLRKSGWQTSEVATVHQNSACYASEHTVPAVKTENMYIPIVSGLPNAFTNAGSLLHPSMHTAVQMPAHSSRIDAPPSMLSAQSSNMGMIQGINGGMIKSETGYSGSSPYMYGSDRNVLEMHPTIEDASVESFPSVQSNSQPLNEQILDMESSSFGSLGQDSRNFSLSDLAADFSQSSGIKNLCPTMSSSSDFYSSFSHHLCSRDRCAQRTSLTLDNFGRRFYGCHFYDEKEVQACKFCEWLDKKTCKCGSEVAPIVLAKFKRLENEAKASNEREKLAREMEEKARERESIARRREEKSRVREMIARVRARMYRVTLVVSWVLFAFFVFSSRIEDVGLKSLSLA</sequence>
<dbReference type="AlphaFoldDB" id="A0A7N2M3K0"/>
<evidence type="ECO:0000313" key="3">
    <source>
        <dbReference type="EnsemblPlants" id="QL07p008880:mrna"/>
    </source>
</evidence>
<dbReference type="EnsemblPlants" id="QL07p008880:mrna">
    <property type="protein sequence ID" value="QL07p008880:mrna"/>
    <property type="gene ID" value="QL07p008880"/>
</dbReference>
<dbReference type="Gramene" id="QL07p008880:mrna">
    <property type="protein sequence ID" value="QL07p008880:mrna"/>
    <property type="gene ID" value="QL07p008880"/>
</dbReference>
<keyword evidence="4" id="KW-1185">Reference proteome</keyword>
<protein>
    <recommendedName>
        <fullName evidence="5">Zinc finger GRF-type domain-containing protein</fullName>
    </recommendedName>
</protein>
<keyword evidence="2" id="KW-0812">Transmembrane</keyword>
<dbReference type="PANTHER" id="PTHR31871:SF1">
    <property type="entry name" value="HISTIDINE-TRNA LIGASE"/>
    <property type="match status" value="1"/>
</dbReference>
<evidence type="ECO:0000256" key="1">
    <source>
        <dbReference type="SAM" id="Coils"/>
    </source>
</evidence>
<evidence type="ECO:0000256" key="2">
    <source>
        <dbReference type="SAM" id="Phobius"/>
    </source>
</evidence>
<evidence type="ECO:0008006" key="5">
    <source>
        <dbReference type="Google" id="ProtNLM"/>
    </source>
</evidence>
<evidence type="ECO:0000313" key="4">
    <source>
        <dbReference type="Proteomes" id="UP000594261"/>
    </source>
</evidence>
<dbReference type="InterPro" id="IPR006476">
    <property type="entry name" value="CHP01589_pln"/>
</dbReference>
<accession>A0A7N2M3K0</accession>